<organism evidence="2 3">
    <name type="scientific">Colletotrichum plurivorum</name>
    <dbReference type="NCBI Taxonomy" id="2175906"/>
    <lineage>
        <taxon>Eukaryota</taxon>
        <taxon>Fungi</taxon>
        <taxon>Dikarya</taxon>
        <taxon>Ascomycota</taxon>
        <taxon>Pezizomycotina</taxon>
        <taxon>Sordariomycetes</taxon>
        <taxon>Hypocreomycetidae</taxon>
        <taxon>Glomerellales</taxon>
        <taxon>Glomerellaceae</taxon>
        <taxon>Colletotrichum</taxon>
        <taxon>Colletotrichum orchidearum species complex</taxon>
    </lineage>
</organism>
<dbReference type="Pfam" id="PF06985">
    <property type="entry name" value="HET"/>
    <property type="match status" value="1"/>
</dbReference>
<sequence>MICQVCVDALYHRKGWVQSNGDATEPHVLLAHHRSIASLELSARDGCELCYPFWFQMDENDQSALRGFDLQWQSRHALKSKLPVAGEALEHFDGLVIICAIINLGEEEGVHAAGMDLLLSLTFESDFRDEIPMARKDVSGTYVVQRGPGTDREKKTPFVSKDTSSEEAWSKATTWIQGCASTHHACNVEATVEPWYPTRLLDLGAPDLGLDTFRLIVTSEHLPARNERYTTLSHCWGTAEFLQLKKSTFSESRKGINLDKLPKTFREAIQVTRKLGVRYLWIDSLCIMQDRDDLSDWLVEAGLMHKVYSHSYCNTSAAGARDSSKGLFFERNPRISETTAVELCVKGLGLGADYLNCSIVDLGFWGHAVGQCPLNKRGWVLQERLLSPRVLHFGRDQLFWECREHAAAECYPDTLPGPVRQSADAKFKKLYPIADGEEIPTEGPELDDPVFYYKAWNRIAQAYSDTRLTKSSDKLIALSGIAKQFSARVNDTYVVGMWRKYLASSLLWHVDGESQSDGSPSKRPETYRAPSFSWASVDARISLFAPTHSCLLIEVVDVHLDFVSGDETGLVKGGHLLLKCYVRPFRMVVRYTLELQQLFLRVNGVIVKDSGKQDWENGPLVHLDVGQRSFEDENNANGLYYIPTQTQSTPGGYVSYLLLLSVDTSTSTFRRIGVAVTAEKQEIEMLGSPIGAAGGTAQRDGTISRLQIIRIV</sequence>
<evidence type="ECO:0000313" key="3">
    <source>
        <dbReference type="Proteomes" id="UP000654918"/>
    </source>
</evidence>
<dbReference type="PANTHER" id="PTHR33112:SF11">
    <property type="entry name" value="HETEROKARYON INCOMPATIBILITY DOMAIN-CONTAINING PROTEIN"/>
    <property type="match status" value="1"/>
</dbReference>
<accession>A0A8H6N9K1</accession>
<proteinExistence type="predicted"/>
<keyword evidence="3" id="KW-1185">Reference proteome</keyword>
<gene>
    <name evidence="2" type="ORF">CPLU01_10862</name>
</gene>
<reference evidence="2" key="1">
    <citation type="journal article" date="2020" name="Phytopathology">
        <title>Genome Sequence Resources of Colletotrichum truncatum, C. plurivorum, C. musicola, and C. sojae: Four Species Pathogenic to Soybean (Glycine max).</title>
        <authorList>
            <person name="Rogerio F."/>
            <person name="Boufleur T.R."/>
            <person name="Ciampi-Guillardi M."/>
            <person name="Sukno S.A."/>
            <person name="Thon M.R."/>
            <person name="Massola Junior N.S."/>
            <person name="Baroncelli R."/>
        </authorList>
    </citation>
    <scope>NUCLEOTIDE SEQUENCE</scope>
    <source>
        <strain evidence="2">LFN00145</strain>
    </source>
</reference>
<name>A0A8H6N9K1_9PEZI</name>
<dbReference type="AlphaFoldDB" id="A0A8H6N9K1"/>
<protein>
    <submittedName>
        <fullName evidence="2">Heterokaryon incompatibility protein</fullName>
    </submittedName>
</protein>
<feature type="domain" description="Heterokaryon incompatibility" evidence="1">
    <location>
        <begin position="229"/>
        <end position="383"/>
    </location>
</feature>
<dbReference type="EMBL" id="WIGO01000193">
    <property type="protein sequence ID" value="KAF6824431.1"/>
    <property type="molecule type" value="Genomic_DNA"/>
</dbReference>
<dbReference type="InterPro" id="IPR010730">
    <property type="entry name" value="HET"/>
</dbReference>
<comment type="caution">
    <text evidence="2">The sequence shown here is derived from an EMBL/GenBank/DDBJ whole genome shotgun (WGS) entry which is preliminary data.</text>
</comment>
<evidence type="ECO:0000313" key="2">
    <source>
        <dbReference type="EMBL" id="KAF6824431.1"/>
    </source>
</evidence>
<dbReference type="Proteomes" id="UP000654918">
    <property type="component" value="Unassembled WGS sequence"/>
</dbReference>
<dbReference type="PANTHER" id="PTHR33112">
    <property type="entry name" value="DOMAIN PROTEIN, PUTATIVE-RELATED"/>
    <property type="match status" value="1"/>
</dbReference>
<evidence type="ECO:0000259" key="1">
    <source>
        <dbReference type="Pfam" id="PF06985"/>
    </source>
</evidence>